<feature type="compositionally biased region" description="Basic residues" evidence="1">
    <location>
        <begin position="234"/>
        <end position="248"/>
    </location>
</feature>
<proteinExistence type="predicted"/>
<organism evidence="2 3">
    <name type="scientific">Steinernema carpocapsae</name>
    <name type="common">Entomopathogenic nematode</name>
    <dbReference type="NCBI Taxonomy" id="34508"/>
    <lineage>
        <taxon>Eukaryota</taxon>
        <taxon>Metazoa</taxon>
        <taxon>Ecdysozoa</taxon>
        <taxon>Nematoda</taxon>
        <taxon>Chromadorea</taxon>
        <taxon>Rhabditida</taxon>
        <taxon>Tylenchina</taxon>
        <taxon>Panagrolaimomorpha</taxon>
        <taxon>Strongyloidoidea</taxon>
        <taxon>Steinernematidae</taxon>
        <taxon>Steinernema</taxon>
    </lineage>
</organism>
<dbReference type="Proteomes" id="UP000298663">
    <property type="component" value="Unassembled WGS sequence"/>
</dbReference>
<reference evidence="2 3" key="1">
    <citation type="journal article" date="2015" name="Genome Biol.">
        <title>Comparative genomics of Steinernema reveals deeply conserved gene regulatory networks.</title>
        <authorList>
            <person name="Dillman A.R."/>
            <person name="Macchietto M."/>
            <person name="Porter C.F."/>
            <person name="Rogers A."/>
            <person name="Williams B."/>
            <person name="Antoshechkin I."/>
            <person name="Lee M.M."/>
            <person name="Goodwin Z."/>
            <person name="Lu X."/>
            <person name="Lewis E.E."/>
            <person name="Goodrich-Blair H."/>
            <person name="Stock S.P."/>
            <person name="Adams B.J."/>
            <person name="Sternberg P.W."/>
            <person name="Mortazavi A."/>
        </authorList>
    </citation>
    <scope>NUCLEOTIDE SEQUENCE [LARGE SCALE GENOMIC DNA]</scope>
    <source>
        <strain evidence="2 3">ALL</strain>
    </source>
</reference>
<feature type="compositionally biased region" description="Basic and acidic residues" evidence="1">
    <location>
        <begin position="1"/>
        <end position="25"/>
    </location>
</feature>
<name>A0A4U5M6T3_STECR</name>
<dbReference type="STRING" id="34508.A0A4U5M6T3"/>
<protein>
    <submittedName>
        <fullName evidence="2">Uncharacterized protein</fullName>
    </submittedName>
</protein>
<evidence type="ECO:0000313" key="2">
    <source>
        <dbReference type="EMBL" id="TKR64263.1"/>
    </source>
</evidence>
<feature type="region of interest" description="Disordered" evidence="1">
    <location>
        <begin position="1"/>
        <end position="90"/>
    </location>
</feature>
<gene>
    <name evidence="2" type="ORF">L596_024828</name>
</gene>
<dbReference type="AlphaFoldDB" id="A0A4U5M6T3"/>
<evidence type="ECO:0000256" key="1">
    <source>
        <dbReference type="SAM" id="MobiDB-lite"/>
    </source>
</evidence>
<dbReference type="EMBL" id="AZBU02000009">
    <property type="protein sequence ID" value="TKR64263.1"/>
    <property type="molecule type" value="Genomic_DNA"/>
</dbReference>
<keyword evidence="3" id="KW-1185">Reference proteome</keyword>
<dbReference type="OrthoDB" id="10527246at2759"/>
<feature type="region of interest" description="Disordered" evidence="1">
    <location>
        <begin position="227"/>
        <end position="248"/>
    </location>
</feature>
<comment type="caution">
    <text evidence="2">The sequence shown here is derived from an EMBL/GenBank/DDBJ whole genome shotgun (WGS) entry which is preliminary data.</text>
</comment>
<evidence type="ECO:0000313" key="3">
    <source>
        <dbReference type="Proteomes" id="UP000298663"/>
    </source>
</evidence>
<reference evidence="2 3" key="2">
    <citation type="journal article" date="2019" name="G3 (Bethesda)">
        <title>Hybrid Assembly of the Genome of the Entomopathogenic Nematode Steinernema carpocapsae Identifies the X-Chromosome.</title>
        <authorList>
            <person name="Serra L."/>
            <person name="Macchietto M."/>
            <person name="Macias-Munoz A."/>
            <person name="McGill C.J."/>
            <person name="Rodriguez I.M."/>
            <person name="Rodriguez B."/>
            <person name="Murad R."/>
            <person name="Mortazavi A."/>
        </authorList>
    </citation>
    <scope>NUCLEOTIDE SEQUENCE [LARGE SCALE GENOMIC DNA]</scope>
    <source>
        <strain evidence="2 3">ALL</strain>
    </source>
</reference>
<accession>A0A4U5M6T3</accession>
<feature type="region of interest" description="Disordered" evidence="1">
    <location>
        <begin position="183"/>
        <end position="208"/>
    </location>
</feature>
<sequence length="248" mass="28418">MTSTEEWKKAYKEIHGKTPTKKDMRSVAPASVKRNVFGTENPPEIPEKGRASASRPVTISLKRPADVSIPIPKAGKRKKPNPEPVTPKKLNALRSPFKVFSPHRLPNSNLSSISPLKRFNERNASRSLFASPQRPMREITLTNVSVFIEQEEREMNGEYEEEEEEQVPDMFEDETQVIEEQNPGLLEREANKPWNKIQDPGEKTTPFRAAVKDNFVKLNMRKKTFVRGSMSASAKRKKVRKHKWSKLN</sequence>